<dbReference type="RefSeq" id="WP_249867479.1">
    <property type="nucleotide sequence ID" value="NZ_JAMGBC010000001.1"/>
</dbReference>
<evidence type="ECO:0000259" key="7">
    <source>
        <dbReference type="PROSITE" id="PS51464"/>
    </source>
</evidence>
<dbReference type="PIRSF" id="PIRSF004692">
    <property type="entry name" value="KdsD_KpsF"/>
    <property type="match status" value="1"/>
</dbReference>
<reference evidence="8" key="1">
    <citation type="submission" date="2022-05" db="EMBL/GenBank/DDBJ databases">
        <authorList>
            <person name="Jo J.-H."/>
            <person name="Im W.-T."/>
        </authorList>
    </citation>
    <scope>NUCLEOTIDE SEQUENCE</scope>
    <source>
        <strain evidence="8">RG327</strain>
    </source>
</reference>
<dbReference type="Gene3D" id="3.10.580.10">
    <property type="entry name" value="CBS-domain"/>
    <property type="match status" value="1"/>
</dbReference>
<dbReference type="PROSITE" id="PS51464">
    <property type="entry name" value="SIS"/>
    <property type="match status" value="1"/>
</dbReference>
<keyword evidence="9" id="KW-1185">Reference proteome</keyword>
<keyword evidence="3 5" id="KW-0129">CBS domain</keyword>
<protein>
    <submittedName>
        <fullName evidence="8">KpsF/GutQ family sugar-phosphate isomerase</fullName>
    </submittedName>
</protein>
<dbReference type="EMBL" id="JAMGBC010000001">
    <property type="protein sequence ID" value="MCL6678532.1"/>
    <property type="molecule type" value="Genomic_DNA"/>
</dbReference>
<dbReference type="NCBIfam" id="TIGR00393">
    <property type="entry name" value="kpsF"/>
    <property type="match status" value="1"/>
</dbReference>
<evidence type="ECO:0000313" key="8">
    <source>
        <dbReference type="EMBL" id="MCL6678532.1"/>
    </source>
</evidence>
<evidence type="ECO:0000256" key="4">
    <source>
        <dbReference type="PIRNR" id="PIRNR004692"/>
    </source>
</evidence>
<dbReference type="SMART" id="SM00116">
    <property type="entry name" value="CBS"/>
    <property type="match status" value="2"/>
</dbReference>
<keyword evidence="2" id="KW-0677">Repeat</keyword>
<evidence type="ECO:0000256" key="1">
    <source>
        <dbReference type="ARBA" id="ARBA00008165"/>
    </source>
</evidence>
<evidence type="ECO:0000313" key="9">
    <source>
        <dbReference type="Proteomes" id="UP001165343"/>
    </source>
</evidence>
<gene>
    <name evidence="8" type="ORF">LZ519_04270</name>
</gene>
<keyword evidence="8" id="KW-0413">Isomerase</keyword>
<dbReference type="CDD" id="cd04604">
    <property type="entry name" value="CBS_pair_SIS_assoc"/>
    <property type="match status" value="1"/>
</dbReference>
<sequence>MDAGSPKDVLEFGREILHDEARALDALADSLGADFTRAVELILGASGKLIVGGLGKSGHVGRKIAATFASTGTTATFLHLAEAIHGDLGIAAKGDVAILISLSGKTAELEPVIDHLQAVGIPIIAITGNSNSPLGQAAEAPLVLPHWPEVGPESVAPTTSTTMSLALGDALAMTVMRQKGFTRTDFGRLHPGGALGARLKPVRRLMHSGDQLPLIGENNSMHEAVVEMSEKRLGVVGVTDERGRLLGVITDGDLRRNIERGLDRTAREFMTSDPKTIGPDALVADAIALFDEYKITSLFVVEGEEEDVRPIGVVHIHDCPSGR</sequence>
<dbReference type="InterPro" id="IPR035474">
    <property type="entry name" value="SIS_Kpsf"/>
</dbReference>
<feature type="domain" description="CBS" evidence="6">
    <location>
        <begin position="270"/>
        <end position="323"/>
    </location>
</feature>
<evidence type="ECO:0000256" key="3">
    <source>
        <dbReference type="ARBA" id="ARBA00023122"/>
    </source>
</evidence>
<comment type="caution">
    <text evidence="8">The sequence shown here is derived from an EMBL/GenBank/DDBJ whole genome shotgun (WGS) entry which is preliminary data.</text>
</comment>
<dbReference type="InterPro" id="IPR050986">
    <property type="entry name" value="GutQ/KpsF_isomerases"/>
</dbReference>
<dbReference type="Gene3D" id="3.40.50.10490">
    <property type="entry name" value="Glucose-6-phosphate isomerase like protein, domain 1"/>
    <property type="match status" value="1"/>
</dbReference>
<comment type="similarity">
    <text evidence="1 4">Belongs to the SIS family. GutQ/KpsF subfamily.</text>
</comment>
<dbReference type="PROSITE" id="PS51371">
    <property type="entry name" value="CBS"/>
    <property type="match status" value="2"/>
</dbReference>
<dbReference type="InterPro" id="IPR046342">
    <property type="entry name" value="CBS_dom_sf"/>
</dbReference>
<dbReference type="GO" id="GO:0016853">
    <property type="term" value="F:isomerase activity"/>
    <property type="evidence" value="ECO:0007669"/>
    <property type="project" value="UniProtKB-KW"/>
</dbReference>
<dbReference type="InterPro" id="IPR004800">
    <property type="entry name" value="KdsD/KpsF-type"/>
</dbReference>
<dbReference type="SUPFAM" id="SSF53697">
    <property type="entry name" value="SIS domain"/>
    <property type="match status" value="1"/>
</dbReference>
<dbReference type="Pfam" id="PF01380">
    <property type="entry name" value="SIS"/>
    <property type="match status" value="1"/>
</dbReference>
<dbReference type="PANTHER" id="PTHR42745:SF1">
    <property type="entry name" value="ARABINOSE 5-PHOSPHATE ISOMERASE KDSD"/>
    <property type="match status" value="1"/>
</dbReference>
<dbReference type="InterPro" id="IPR046348">
    <property type="entry name" value="SIS_dom_sf"/>
</dbReference>
<dbReference type="InterPro" id="IPR001347">
    <property type="entry name" value="SIS_dom"/>
</dbReference>
<dbReference type="CDD" id="cd05014">
    <property type="entry name" value="SIS_Kpsf"/>
    <property type="match status" value="1"/>
</dbReference>
<proteinExistence type="inferred from homology"/>
<organism evidence="8 9">
    <name type="scientific">Sphingomonas anseongensis</name>
    <dbReference type="NCBI Taxonomy" id="2908207"/>
    <lineage>
        <taxon>Bacteria</taxon>
        <taxon>Pseudomonadati</taxon>
        <taxon>Pseudomonadota</taxon>
        <taxon>Alphaproteobacteria</taxon>
        <taxon>Sphingomonadales</taxon>
        <taxon>Sphingomonadaceae</taxon>
        <taxon>Sphingomonas</taxon>
    </lineage>
</organism>
<dbReference type="PANTHER" id="PTHR42745">
    <property type="match status" value="1"/>
</dbReference>
<name>A0ABT0RE15_9SPHN</name>
<evidence type="ECO:0000256" key="5">
    <source>
        <dbReference type="PROSITE-ProRule" id="PRU00703"/>
    </source>
</evidence>
<dbReference type="Proteomes" id="UP001165343">
    <property type="component" value="Unassembled WGS sequence"/>
</dbReference>
<feature type="domain" description="CBS" evidence="6">
    <location>
        <begin position="206"/>
        <end position="264"/>
    </location>
</feature>
<accession>A0ABT0RE15</accession>
<evidence type="ECO:0000256" key="2">
    <source>
        <dbReference type="ARBA" id="ARBA00022737"/>
    </source>
</evidence>
<feature type="domain" description="SIS" evidence="7">
    <location>
        <begin position="38"/>
        <end position="181"/>
    </location>
</feature>
<evidence type="ECO:0000259" key="6">
    <source>
        <dbReference type="PROSITE" id="PS51371"/>
    </source>
</evidence>
<dbReference type="Pfam" id="PF00571">
    <property type="entry name" value="CBS"/>
    <property type="match status" value="2"/>
</dbReference>
<dbReference type="InterPro" id="IPR000644">
    <property type="entry name" value="CBS_dom"/>
</dbReference>